<dbReference type="Pfam" id="PF01243">
    <property type="entry name" value="PNPOx_N"/>
    <property type="match status" value="1"/>
</dbReference>
<protein>
    <recommendedName>
        <fullName evidence="1">Pyridoxamine 5'-phosphate oxidase N-terminal domain-containing protein</fullName>
    </recommendedName>
</protein>
<gene>
    <name evidence="2" type="ORF">BXY66_0496</name>
</gene>
<organism evidence="2 3">
    <name type="scientific">Shimia isoporae</name>
    <dbReference type="NCBI Taxonomy" id="647720"/>
    <lineage>
        <taxon>Bacteria</taxon>
        <taxon>Pseudomonadati</taxon>
        <taxon>Pseudomonadota</taxon>
        <taxon>Alphaproteobacteria</taxon>
        <taxon>Rhodobacterales</taxon>
        <taxon>Roseobacteraceae</taxon>
    </lineage>
</organism>
<evidence type="ECO:0000313" key="3">
    <source>
        <dbReference type="Proteomes" id="UP000295673"/>
    </source>
</evidence>
<evidence type="ECO:0000313" key="2">
    <source>
        <dbReference type="EMBL" id="TCL08459.1"/>
    </source>
</evidence>
<evidence type="ECO:0000259" key="1">
    <source>
        <dbReference type="Pfam" id="PF01243"/>
    </source>
</evidence>
<dbReference type="NCBIfam" id="TIGR04025">
    <property type="entry name" value="PPOX_FMN_DR2398"/>
    <property type="match status" value="1"/>
</dbReference>
<dbReference type="SUPFAM" id="SSF50475">
    <property type="entry name" value="FMN-binding split barrel"/>
    <property type="match status" value="1"/>
</dbReference>
<dbReference type="RefSeq" id="WP_132858585.1">
    <property type="nucleotide sequence ID" value="NZ_SMGR01000001.1"/>
</dbReference>
<proteinExistence type="predicted"/>
<feature type="domain" description="Pyridoxamine 5'-phosphate oxidase N-terminal" evidence="1">
    <location>
        <begin position="38"/>
        <end position="159"/>
    </location>
</feature>
<dbReference type="OrthoDB" id="9790331at2"/>
<name>A0A4R1NL89_9RHOB</name>
<reference evidence="2 3" key="1">
    <citation type="submission" date="2019-03" db="EMBL/GenBank/DDBJ databases">
        <title>Genomic Encyclopedia of Archaeal and Bacterial Type Strains, Phase II (KMG-II): from individual species to whole genera.</title>
        <authorList>
            <person name="Goeker M."/>
        </authorList>
    </citation>
    <scope>NUCLEOTIDE SEQUENCE [LARGE SCALE GENOMIC DNA]</scope>
    <source>
        <strain evidence="2 3">DSM 26433</strain>
    </source>
</reference>
<keyword evidence="3" id="KW-1185">Reference proteome</keyword>
<dbReference type="Gene3D" id="2.30.110.10">
    <property type="entry name" value="Electron Transport, Fmn-binding Protein, Chain A"/>
    <property type="match status" value="1"/>
</dbReference>
<dbReference type="Proteomes" id="UP000295673">
    <property type="component" value="Unassembled WGS sequence"/>
</dbReference>
<dbReference type="AlphaFoldDB" id="A0A4R1NL89"/>
<dbReference type="InterPro" id="IPR024029">
    <property type="entry name" value="Pyridox_Oxase_FMN-dep"/>
</dbReference>
<comment type="caution">
    <text evidence="2">The sequence shown here is derived from an EMBL/GenBank/DDBJ whole genome shotgun (WGS) entry which is preliminary data.</text>
</comment>
<accession>A0A4R1NL89</accession>
<sequence>MSDPFEFKTEFAIEDETALRALFPPTHDMAKVKCLDHLDPHAKAFVARSPFLCIGTQAPDGGADVSPRGDPCGFVKVLDDRTLAIPDRPGNNRLDTLSNIVANPSVGLLFMVPGFDETLRINGTARVTTDPDVLALMSVQERLPRVAIIVTVQEMYLHCAKAFRRSDLWNPEARQDRGEMPSLSKMIMDQTVGAPEDPEAMAEIDEKLEEGYKASMY</sequence>
<dbReference type="EMBL" id="SMGR01000001">
    <property type="protein sequence ID" value="TCL08459.1"/>
    <property type="molecule type" value="Genomic_DNA"/>
</dbReference>
<dbReference type="PANTHER" id="PTHR42815:SF2">
    <property type="entry name" value="FAD-BINDING, PUTATIVE (AFU_ORTHOLOGUE AFUA_6G07600)-RELATED"/>
    <property type="match status" value="1"/>
</dbReference>
<dbReference type="PANTHER" id="PTHR42815">
    <property type="entry name" value="FAD-BINDING, PUTATIVE (AFU_ORTHOLOGUE AFUA_6G07600)-RELATED"/>
    <property type="match status" value="1"/>
</dbReference>
<dbReference type="InterPro" id="IPR011576">
    <property type="entry name" value="Pyridox_Oxase_N"/>
</dbReference>
<dbReference type="InterPro" id="IPR012349">
    <property type="entry name" value="Split_barrel_FMN-bd"/>
</dbReference>